<dbReference type="EMBL" id="JACBYR010000003">
    <property type="protein sequence ID" value="NYE86006.1"/>
    <property type="molecule type" value="Genomic_DNA"/>
</dbReference>
<name>A0A7Y9IZG6_9BURK</name>
<dbReference type="SUPFAM" id="SSF55729">
    <property type="entry name" value="Acyl-CoA N-acyltransferases (Nat)"/>
    <property type="match status" value="1"/>
</dbReference>
<dbReference type="Proteomes" id="UP000542125">
    <property type="component" value="Unassembled WGS sequence"/>
</dbReference>
<organism evidence="2 3">
    <name type="scientific">Pigmentiphaga litoralis</name>
    <dbReference type="NCBI Taxonomy" id="516702"/>
    <lineage>
        <taxon>Bacteria</taxon>
        <taxon>Pseudomonadati</taxon>
        <taxon>Pseudomonadota</taxon>
        <taxon>Betaproteobacteria</taxon>
        <taxon>Burkholderiales</taxon>
        <taxon>Alcaligenaceae</taxon>
        <taxon>Pigmentiphaga</taxon>
    </lineage>
</organism>
<proteinExistence type="predicted"/>
<evidence type="ECO:0000259" key="1">
    <source>
        <dbReference type="Pfam" id="PF21926"/>
    </source>
</evidence>
<protein>
    <recommendedName>
        <fullName evidence="1">N-acyl amino acid synthase FeeM catalytic core domain-containing protein</fullName>
    </recommendedName>
</protein>
<dbReference type="Pfam" id="PF21926">
    <property type="entry name" value="FeeM"/>
    <property type="match status" value="1"/>
</dbReference>
<dbReference type="RefSeq" id="WP_179590616.1">
    <property type="nucleotide sequence ID" value="NZ_JACBYR010000003.1"/>
</dbReference>
<keyword evidence="3" id="KW-1185">Reference proteome</keyword>
<gene>
    <name evidence="2" type="ORF">FHW18_005325</name>
</gene>
<dbReference type="InterPro" id="IPR054597">
    <property type="entry name" value="FeeM_cat"/>
</dbReference>
<dbReference type="Gene3D" id="3.40.630.30">
    <property type="match status" value="1"/>
</dbReference>
<evidence type="ECO:0000313" key="3">
    <source>
        <dbReference type="Proteomes" id="UP000542125"/>
    </source>
</evidence>
<sequence length="250" mass="28161">MTTTFIAATTARNDAAAFLPQTEERLPFTIRVVKDEGALAKAVRIRQAAYGRHVPELAKTLGEPESYDREPGAVVLLAESKLDGEAVGTMRIQTNLRARLGVERSVLLPDWLQQQRLAEATRLGVSERKIGHVAKIALFKAYYQYCVETNVDWMITAARSPLDRGYEALMFQDVFPGQGFIPMLHIGNIAHRVMAFDVAAARTRWEQSGHRLFDYMIRTHHPDIDIRGYEFDRADQEVVALDERAVHIAA</sequence>
<reference evidence="2 3" key="1">
    <citation type="submission" date="2020-07" db="EMBL/GenBank/DDBJ databases">
        <title>Genomic Encyclopedia of Type Strains, Phase IV (KMG-V): Genome sequencing to study the core and pangenomes of soil and plant-associated prokaryotes.</title>
        <authorList>
            <person name="Whitman W."/>
        </authorList>
    </citation>
    <scope>NUCLEOTIDE SEQUENCE [LARGE SCALE GENOMIC DNA]</scope>
    <source>
        <strain evidence="2 3">SAS40</strain>
    </source>
</reference>
<dbReference type="InterPro" id="IPR016181">
    <property type="entry name" value="Acyl_CoA_acyltransferase"/>
</dbReference>
<feature type="domain" description="N-acyl amino acid synthase FeeM catalytic core" evidence="1">
    <location>
        <begin position="42"/>
        <end position="173"/>
    </location>
</feature>
<evidence type="ECO:0000313" key="2">
    <source>
        <dbReference type="EMBL" id="NYE86006.1"/>
    </source>
</evidence>
<comment type="caution">
    <text evidence="2">The sequence shown here is derived from an EMBL/GenBank/DDBJ whole genome shotgun (WGS) entry which is preliminary data.</text>
</comment>
<dbReference type="AlphaFoldDB" id="A0A7Y9IZG6"/>
<accession>A0A7Y9IZG6</accession>